<dbReference type="Proteomes" id="UP000286594">
    <property type="component" value="Unassembled WGS sequence"/>
</dbReference>
<dbReference type="EMBL" id="SAVB01000004">
    <property type="protein sequence ID" value="RWR51334.1"/>
    <property type="molecule type" value="Genomic_DNA"/>
</dbReference>
<sequence>MHIDRKTKGACVGLLGGAALLSCAVIAPLAEARSFDAVAVHGTRMVSDDQLKASCGIAPGTDYSADDLRQIESCLKDSGVFSAAKVTADGRTLVVDVQEKQLRPGRASFGIAYDSEDGVVGSVFFERYNLFPNTYGSIDMRLGAESQSLETNAYYSGDTPGRLDFGLDAAFLNTEYDDQSFGHRSARIEGYLAHVDPVLGRFEGGLGYRRDALENVDSDASALIRAEEGSVVRPYLRFSYSVHSDESVSTLAAPAYSFRFDQYFWNLSDEHAFADSRISAQSSVPLSPDTLVMFSFQGGALSQQGSAATRIVDRYQAGGAMFRGFAPRGIGPKDGKDFLGGNYYAVGSIDVQHSVGEVFHTPTRVGAFVSAGSVWGLNDTLGGMIDDGKNLRSSVGVTLTFDVHGSPLSIYLAKATEKEKGDDTQSFGLSFSTRF</sequence>
<comment type="caution">
    <text evidence="4">The sequence shown here is derived from an EMBL/GenBank/DDBJ whole genome shotgun (WGS) entry which is preliminary data.</text>
</comment>
<evidence type="ECO:0000259" key="3">
    <source>
        <dbReference type="Pfam" id="PF01103"/>
    </source>
</evidence>
<proteinExistence type="predicted"/>
<keyword evidence="2" id="KW-0472">Membrane</keyword>
<evidence type="ECO:0000313" key="4">
    <source>
        <dbReference type="EMBL" id="RWR51334.1"/>
    </source>
</evidence>
<dbReference type="RefSeq" id="WP_128147706.1">
    <property type="nucleotide sequence ID" value="NZ_SAVB01000004.1"/>
</dbReference>
<comment type="subcellular location">
    <subcellularLocation>
        <location evidence="1">Membrane</location>
    </subcellularLocation>
</comment>
<dbReference type="PROSITE" id="PS51257">
    <property type="entry name" value="PROKAR_LIPOPROTEIN"/>
    <property type="match status" value="1"/>
</dbReference>
<dbReference type="Pfam" id="PF01103">
    <property type="entry name" value="Omp85"/>
    <property type="match status" value="1"/>
</dbReference>
<keyword evidence="5" id="KW-1185">Reference proteome</keyword>
<feature type="domain" description="Bacterial surface antigen (D15)" evidence="3">
    <location>
        <begin position="264"/>
        <end position="435"/>
    </location>
</feature>
<gene>
    <name evidence="4" type="ORF">EOW65_03995</name>
</gene>
<name>A0A443LQ80_9RHOB</name>
<accession>A0A443LQ80</accession>
<organism evidence="4 5">
    <name type="scientific">Paenirhodobacter ferrireducens</name>
    <dbReference type="NCBI Taxonomy" id="1215032"/>
    <lineage>
        <taxon>Bacteria</taxon>
        <taxon>Pseudomonadati</taxon>
        <taxon>Pseudomonadota</taxon>
        <taxon>Alphaproteobacteria</taxon>
        <taxon>Rhodobacterales</taxon>
        <taxon>Rhodobacter group</taxon>
        <taxon>Paenirhodobacter</taxon>
    </lineage>
</organism>
<evidence type="ECO:0000256" key="1">
    <source>
        <dbReference type="ARBA" id="ARBA00004370"/>
    </source>
</evidence>
<evidence type="ECO:0000256" key="2">
    <source>
        <dbReference type="ARBA" id="ARBA00023136"/>
    </source>
</evidence>
<evidence type="ECO:0000313" key="5">
    <source>
        <dbReference type="Proteomes" id="UP000286594"/>
    </source>
</evidence>
<dbReference type="OrthoDB" id="9803054at2"/>
<protein>
    <recommendedName>
        <fullName evidence="3">Bacterial surface antigen (D15) domain-containing protein</fullName>
    </recommendedName>
</protein>
<dbReference type="AlphaFoldDB" id="A0A443LQ80"/>
<dbReference type="GO" id="GO:0019867">
    <property type="term" value="C:outer membrane"/>
    <property type="evidence" value="ECO:0007669"/>
    <property type="project" value="InterPro"/>
</dbReference>
<dbReference type="InterPro" id="IPR000184">
    <property type="entry name" value="Bac_surfAg_D15"/>
</dbReference>
<reference evidence="4 5" key="1">
    <citation type="submission" date="2019-01" db="EMBL/GenBank/DDBJ databases">
        <title>Sinorhodobacter populi sp. nov. isolated from the symptomatic bark tissue of Populus euramericana canker.</title>
        <authorList>
            <person name="Xu G."/>
        </authorList>
    </citation>
    <scope>NUCLEOTIDE SEQUENCE [LARGE SCALE GENOMIC DNA]</scope>
    <source>
        <strain evidence="4 5">CCTCC AB2012026</strain>
    </source>
</reference>
<dbReference type="Gene3D" id="3.10.20.310">
    <property type="entry name" value="membrane protein fhac"/>
    <property type="match status" value="1"/>
</dbReference>
<dbReference type="Gene3D" id="2.40.160.50">
    <property type="entry name" value="membrane protein fhac: a member of the omp85/tpsb transporter family"/>
    <property type="match status" value="1"/>
</dbReference>